<feature type="transmembrane region" description="Helical" evidence="1">
    <location>
        <begin position="352"/>
        <end position="374"/>
    </location>
</feature>
<feature type="transmembrane region" description="Helical" evidence="1">
    <location>
        <begin position="230"/>
        <end position="249"/>
    </location>
</feature>
<dbReference type="AlphaFoldDB" id="A0A031JXR1"/>
<dbReference type="Proteomes" id="UP000024329">
    <property type="component" value="Unassembled WGS sequence"/>
</dbReference>
<feature type="transmembrane region" description="Helical" evidence="1">
    <location>
        <begin position="380"/>
        <end position="401"/>
    </location>
</feature>
<feature type="transmembrane region" description="Helical" evidence="1">
    <location>
        <begin position="303"/>
        <end position="323"/>
    </location>
</feature>
<dbReference type="RefSeq" id="WP_008830007.1">
    <property type="nucleotide sequence ID" value="NZ_JFYZ01000011.1"/>
</dbReference>
<reference evidence="2 3" key="1">
    <citation type="submission" date="2014-03" db="EMBL/GenBank/DDBJ databases">
        <title>Whole genome sequence of Novosphingobium resinovorum KF1.</title>
        <authorList>
            <person name="Gan H.M."/>
            <person name="Gan H.Y."/>
            <person name="Chew T.H."/>
            <person name="Savka M.A."/>
        </authorList>
    </citation>
    <scope>NUCLEOTIDE SEQUENCE [LARGE SCALE GENOMIC DNA]</scope>
    <source>
        <strain evidence="2 3">KF1</strain>
    </source>
</reference>
<feature type="transmembrane region" description="Helical" evidence="1">
    <location>
        <begin position="422"/>
        <end position="440"/>
    </location>
</feature>
<dbReference type="STRING" id="158500.BES08_16205"/>
<evidence type="ECO:0000256" key="1">
    <source>
        <dbReference type="SAM" id="Phobius"/>
    </source>
</evidence>
<gene>
    <name evidence="2" type="ORF">BV97_02378</name>
</gene>
<feature type="transmembrane region" description="Helical" evidence="1">
    <location>
        <begin position="86"/>
        <end position="105"/>
    </location>
</feature>
<dbReference type="eggNOG" id="COG2273">
    <property type="taxonomic scope" value="Bacteria"/>
</dbReference>
<feature type="transmembrane region" description="Helical" evidence="1">
    <location>
        <begin position="144"/>
        <end position="163"/>
    </location>
</feature>
<dbReference type="GO" id="GO:0016787">
    <property type="term" value="F:hydrolase activity"/>
    <property type="evidence" value="ECO:0007669"/>
    <property type="project" value="UniProtKB-KW"/>
</dbReference>
<protein>
    <submittedName>
        <fullName evidence="2">Glycoside hydrolase</fullName>
    </submittedName>
</protein>
<evidence type="ECO:0000313" key="2">
    <source>
        <dbReference type="EMBL" id="EZP81720.1"/>
    </source>
</evidence>
<dbReference type="EMBL" id="JFYZ01000011">
    <property type="protein sequence ID" value="EZP81720.1"/>
    <property type="molecule type" value="Genomic_DNA"/>
</dbReference>
<comment type="caution">
    <text evidence="2">The sequence shown here is derived from an EMBL/GenBank/DDBJ whole genome shotgun (WGS) entry which is preliminary data.</text>
</comment>
<organism evidence="2 3">
    <name type="scientific">Novosphingobium resinovorum</name>
    <dbReference type="NCBI Taxonomy" id="158500"/>
    <lineage>
        <taxon>Bacteria</taxon>
        <taxon>Pseudomonadati</taxon>
        <taxon>Pseudomonadota</taxon>
        <taxon>Alphaproteobacteria</taxon>
        <taxon>Sphingomonadales</taxon>
        <taxon>Sphingomonadaceae</taxon>
        <taxon>Novosphingobium</taxon>
    </lineage>
</organism>
<feature type="transmembrane region" description="Helical" evidence="1">
    <location>
        <begin position="12"/>
        <end position="37"/>
    </location>
</feature>
<feature type="transmembrane region" description="Helical" evidence="1">
    <location>
        <begin position="57"/>
        <end position="79"/>
    </location>
</feature>
<keyword evidence="1" id="KW-1133">Transmembrane helix</keyword>
<feature type="transmembrane region" description="Helical" evidence="1">
    <location>
        <begin position="261"/>
        <end position="291"/>
    </location>
</feature>
<accession>A0A031JXR1</accession>
<proteinExistence type="predicted"/>
<keyword evidence="1" id="KW-0472">Membrane</keyword>
<sequence length="484" mass="50442">MELTVIGTIELFVALALFAFGTVRALFALVMGATLLGGSAALNLTALGGSSISPAHFALGFLLLRCLAPGGVSGANLAAAVRGNTWLIVFVAYGVLAALVLPRIFAGEIDVTPLRGQIRARYGTQLARILAAEPLRFTTQNLTTAAYMTGTMTMALAACAVLRHRPNGGRTLARTGALIGIAHALSGFAGVALRGTPAEALFHFFRNGNYAQLDHEWGGFVRMNGLWPEASSFASFAVVWFVFTFECWLRRVDPRWNGPAALLLGIALITSTSSTAYVGLALFAAVMVLRIATTPHLLPPDRLAWLSLAGLAAIIAVSALLVLEPALAASMQRLLEHMTLDKADSFSGRQRLFWAGQGLTAFVGSHGLGIGPGSFRSSSLITAILGSTGIIGACTFVLHVVRAFAPLAASTWSRSCDRDRDVGAAAAWSVLVGVAVASVSSPSCDPGLTFAVLSGSAIALRAGRGDRSRVAARADQPLSRVGAA</sequence>
<name>A0A031JXR1_9SPHN</name>
<dbReference type="PATRIC" id="fig|158500.4.peg.2424"/>
<keyword evidence="2" id="KW-0378">Hydrolase</keyword>
<evidence type="ECO:0000313" key="3">
    <source>
        <dbReference type="Proteomes" id="UP000024329"/>
    </source>
</evidence>
<feature type="transmembrane region" description="Helical" evidence="1">
    <location>
        <begin position="175"/>
        <end position="193"/>
    </location>
</feature>
<keyword evidence="1" id="KW-0812">Transmembrane</keyword>